<proteinExistence type="predicted"/>
<dbReference type="Proteomes" id="UP000663868">
    <property type="component" value="Unassembled WGS sequence"/>
</dbReference>
<dbReference type="AlphaFoldDB" id="A0A820M476"/>
<protein>
    <submittedName>
        <fullName evidence="2">Uncharacterized protein</fullName>
    </submittedName>
</protein>
<comment type="caution">
    <text evidence="2">The sequence shown here is derived from an EMBL/GenBank/DDBJ whole genome shotgun (WGS) entry which is preliminary data.</text>
</comment>
<evidence type="ECO:0000313" key="3">
    <source>
        <dbReference type="Proteomes" id="UP000663868"/>
    </source>
</evidence>
<feature type="region of interest" description="Disordered" evidence="1">
    <location>
        <begin position="1"/>
        <end position="62"/>
    </location>
</feature>
<feature type="non-terminal residue" evidence="2">
    <location>
        <position position="1"/>
    </location>
</feature>
<name>A0A820M476_9BILA</name>
<evidence type="ECO:0000256" key="1">
    <source>
        <dbReference type="SAM" id="MobiDB-lite"/>
    </source>
</evidence>
<feature type="compositionally biased region" description="Polar residues" evidence="1">
    <location>
        <begin position="52"/>
        <end position="62"/>
    </location>
</feature>
<evidence type="ECO:0000313" key="2">
    <source>
        <dbReference type="EMBL" id="CAF4367466.1"/>
    </source>
</evidence>
<accession>A0A820M476</accession>
<dbReference type="EMBL" id="CAJOBB010020435">
    <property type="protein sequence ID" value="CAF4367466.1"/>
    <property type="molecule type" value="Genomic_DNA"/>
</dbReference>
<gene>
    <name evidence="2" type="ORF">KXQ929_LOCUS49169</name>
</gene>
<feature type="non-terminal residue" evidence="2">
    <location>
        <position position="62"/>
    </location>
</feature>
<organism evidence="2 3">
    <name type="scientific">Adineta steineri</name>
    <dbReference type="NCBI Taxonomy" id="433720"/>
    <lineage>
        <taxon>Eukaryota</taxon>
        <taxon>Metazoa</taxon>
        <taxon>Spiralia</taxon>
        <taxon>Gnathifera</taxon>
        <taxon>Rotifera</taxon>
        <taxon>Eurotatoria</taxon>
        <taxon>Bdelloidea</taxon>
        <taxon>Adinetida</taxon>
        <taxon>Adinetidae</taxon>
        <taxon>Adineta</taxon>
    </lineage>
</organism>
<sequence length="62" mass="6491">QIDRNRPTGASVMNTKDSMGKQKIPNIVEPGPLKRAQGIADLGQSPIDDPSGANSNYIDAAA</sequence>
<reference evidence="2" key="1">
    <citation type="submission" date="2021-02" db="EMBL/GenBank/DDBJ databases">
        <authorList>
            <person name="Nowell W R."/>
        </authorList>
    </citation>
    <scope>NUCLEOTIDE SEQUENCE</scope>
</reference>